<dbReference type="GO" id="GO:0006085">
    <property type="term" value="P:acetyl-CoA biosynthetic process"/>
    <property type="evidence" value="ECO:0007669"/>
    <property type="project" value="UniProtKB-UniRule"/>
</dbReference>
<dbReference type="InterPro" id="IPR004372">
    <property type="entry name" value="Ac/propionate_kinase"/>
</dbReference>
<keyword evidence="5" id="KW-0460">Magnesium</keyword>
<dbReference type="InterPro" id="IPR043129">
    <property type="entry name" value="ATPase_NBD"/>
</dbReference>
<dbReference type="NCBIfam" id="TIGR00016">
    <property type="entry name" value="ackA"/>
    <property type="match status" value="1"/>
</dbReference>
<keyword evidence="4 5" id="KW-0067">ATP-binding</keyword>
<keyword evidence="1 5" id="KW-0808">Transferase</keyword>
<dbReference type="GO" id="GO:0008776">
    <property type="term" value="F:acetate kinase activity"/>
    <property type="evidence" value="ECO:0007669"/>
    <property type="project" value="UniProtKB-UniRule"/>
</dbReference>
<dbReference type="GO" id="GO:0005737">
    <property type="term" value="C:cytoplasm"/>
    <property type="evidence" value="ECO:0007669"/>
    <property type="project" value="UniProtKB-SubCell"/>
</dbReference>
<feature type="binding site" evidence="5">
    <location>
        <position position="7"/>
    </location>
    <ligand>
        <name>Mg(2+)</name>
        <dbReference type="ChEBI" id="CHEBI:18420"/>
    </ligand>
</feature>
<evidence type="ECO:0000256" key="1">
    <source>
        <dbReference type="ARBA" id="ARBA00022679"/>
    </source>
</evidence>
<comment type="caution">
    <text evidence="7">The sequence shown here is derived from an EMBL/GenBank/DDBJ whole genome shotgun (WGS) entry which is preliminary data.</text>
</comment>
<dbReference type="Gene3D" id="3.30.420.40">
    <property type="match status" value="2"/>
</dbReference>
<reference evidence="7 8" key="1">
    <citation type="journal article" date="2017" name="ISME J.">
        <title>Energy and carbon metabolisms in a deep terrestrial subsurface fluid microbial community.</title>
        <authorList>
            <person name="Momper L."/>
            <person name="Jungbluth S.P."/>
            <person name="Lee M.D."/>
            <person name="Amend J.P."/>
        </authorList>
    </citation>
    <scope>NUCLEOTIDE SEQUENCE [LARGE SCALE GENOMIC DNA]</scope>
    <source>
        <strain evidence="7">SURF_26</strain>
    </source>
</reference>
<accession>A0A3A4R446</accession>
<gene>
    <name evidence="5" type="primary">ackA</name>
    <name evidence="7" type="ORF">C4541_09955</name>
</gene>
<feature type="binding site" evidence="5">
    <location>
        <begin position="279"/>
        <end position="281"/>
    </location>
    <ligand>
        <name>ATP</name>
        <dbReference type="ChEBI" id="CHEBI:30616"/>
    </ligand>
</feature>
<keyword evidence="2 5" id="KW-0547">Nucleotide-binding</keyword>
<dbReference type="InterPro" id="IPR000890">
    <property type="entry name" value="Aliphatic_acid_kin_short-chain"/>
</dbReference>
<dbReference type="PANTHER" id="PTHR21060:SF15">
    <property type="entry name" value="ACETATE KINASE-RELATED"/>
    <property type="match status" value="1"/>
</dbReference>
<feature type="binding site" evidence="5">
    <location>
        <position position="385"/>
    </location>
    <ligand>
        <name>Mg(2+)</name>
        <dbReference type="ChEBI" id="CHEBI:18420"/>
    </ligand>
</feature>
<comment type="function">
    <text evidence="5">Catalyzes the formation of acetyl phosphate from acetate and ATP. Can also catalyze the reverse reaction.</text>
</comment>
<dbReference type="EC" id="2.7.2.1" evidence="5"/>
<feature type="active site" description="Proton donor/acceptor" evidence="5">
    <location>
        <position position="143"/>
    </location>
</feature>
<feature type="binding site" evidence="5">
    <location>
        <position position="86"/>
    </location>
    <ligand>
        <name>substrate</name>
    </ligand>
</feature>
<organism evidence="7 8">
    <name type="scientific">Candidatus Auribacter fodinae</name>
    <dbReference type="NCBI Taxonomy" id="2093366"/>
    <lineage>
        <taxon>Bacteria</taxon>
        <taxon>Pseudomonadati</taxon>
        <taxon>Candidatus Auribacterota</taxon>
        <taxon>Candidatus Auribacteria</taxon>
        <taxon>Candidatus Auribacterales</taxon>
        <taxon>Candidatus Auribacteraceae</taxon>
        <taxon>Candidatus Auribacter</taxon>
    </lineage>
</organism>
<comment type="caution">
    <text evidence="5">Lacks conserved residue(s) required for the propagation of feature annotation.</text>
</comment>
<dbReference type="AlphaFoldDB" id="A0A3A4R446"/>
<dbReference type="UniPathway" id="UPA00340">
    <property type="reaction ID" value="UER00458"/>
</dbReference>
<dbReference type="PRINTS" id="PR00471">
    <property type="entry name" value="ACETATEKNASE"/>
</dbReference>
<keyword evidence="5" id="KW-0479">Metal-binding</keyword>
<dbReference type="GO" id="GO:0000287">
    <property type="term" value="F:magnesium ion binding"/>
    <property type="evidence" value="ECO:0007669"/>
    <property type="project" value="UniProtKB-UniRule"/>
</dbReference>
<comment type="cofactor">
    <cofactor evidence="5">
        <name>Mg(2+)</name>
        <dbReference type="ChEBI" id="CHEBI:18420"/>
    </cofactor>
    <cofactor evidence="5">
        <name>Mn(2+)</name>
        <dbReference type="ChEBI" id="CHEBI:29035"/>
    </cofactor>
    <text evidence="5">Mg(2+). Can also accept Mn(2+).</text>
</comment>
<sequence>MKVLVFNCGSSSLKYKLIDSVRESLIAGGEAQRVGPKTTQSSVIFHRTAEGEQSREGHLPNHYTAFKEVMKLLAESECMPDAIGHRVVHGAKLFSSPVLITEEIIAQLHTFEHMAPIHNPPAIQLMEACLGLYPELPQAAVFDTAYHSTIPDYAHTYALPRELSERMDIRKYGFHGTSHQFVVEEAAKFLNKPLDTFRAVSCHLGSGGASLCAVVNGKSMDNTMGFSPLQGLIMSTRSGDFDAALTLRLLEKAGWAVDDVERTLNNRSGVLGLSGVSSDIRDILSMEWSYGKNKISGLDRTAQVYLWRLRKYVGAYLMAVGPADAIIFTDTIGETVPLVRHVVCTGMDAFGIQIDPEKNNDTVKLPVDIALPESPVRILVIQTDEELAISRRVSRLLTMAA</sequence>
<dbReference type="PIRSF" id="PIRSF000722">
    <property type="entry name" value="Acetate_prop_kin"/>
    <property type="match status" value="1"/>
</dbReference>
<dbReference type="Proteomes" id="UP000266426">
    <property type="component" value="Unassembled WGS sequence"/>
</dbReference>
<dbReference type="SUPFAM" id="SSF53067">
    <property type="entry name" value="Actin-like ATPase domain"/>
    <property type="match status" value="2"/>
</dbReference>
<dbReference type="HAMAP" id="MF_00020">
    <property type="entry name" value="Acetate_kinase"/>
    <property type="match status" value="1"/>
</dbReference>
<comment type="subcellular location">
    <subcellularLocation>
        <location evidence="5">Cytoplasm</location>
    </subcellularLocation>
</comment>
<dbReference type="GO" id="GO:0005524">
    <property type="term" value="F:ATP binding"/>
    <property type="evidence" value="ECO:0007669"/>
    <property type="project" value="UniProtKB-KW"/>
</dbReference>
<dbReference type="PANTHER" id="PTHR21060">
    <property type="entry name" value="ACETATE KINASE"/>
    <property type="match status" value="1"/>
</dbReference>
<feature type="site" description="Transition state stabilizer" evidence="5">
    <location>
        <position position="237"/>
    </location>
</feature>
<proteinExistence type="inferred from homology"/>
<name>A0A3A4R446_9BACT</name>
<comment type="pathway">
    <text evidence="5">Metabolic intermediate biosynthesis; acetyl-CoA biosynthesis; acetyl-CoA from acetate: step 1/2.</text>
</comment>
<comment type="similarity">
    <text evidence="5 6">Belongs to the acetokinase family.</text>
</comment>
<evidence type="ECO:0000256" key="3">
    <source>
        <dbReference type="ARBA" id="ARBA00022777"/>
    </source>
</evidence>
<dbReference type="EMBL" id="QZJZ01000078">
    <property type="protein sequence ID" value="RJP57587.1"/>
    <property type="molecule type" value="Genomic_DNA"/>
</dbReference>
<evidence type="ECO:0000313" key="7">
    <source>
        <dbReference type="EMBL" id="RJP57587.1"/>
    </source>
</evidence>
<evidence type="ECO:0000256" key="4">
    <source>
        <dbReference type="ARBA" id="ARBA00022840"/>
    </source>
</evidence>
<evidence type="ECO:0000313" key="8">
    <source>
        <dbReference type="Proteomes" id="UP000266426"/>
    </source>
</evidence>
<feature type="site" description="Transition state stabilizer" evidence="5">
    <location>
        <position position="175"/>
    </location>
</feature>
<dbReference type="Pfam" id="PF00871">
    <property type="entry name" value="Acetate_kinase"/>
    <property type="match status" value="1"/>
</dbReference>
<keyword evidence="3 5" id="KW-0418">Kinase</keyword>
<comment type="subunit">
    <text evidence="5">Homodimer.</text>
</comment>
<comment type="catalytic activity">
    <reaction evidence="5">
        <text>acetate + ATP = acetyl phosphate + ADP</text>
        <dbReference type="Rhea" id="RHEA:11352"/>
        <dbReference type="ChEBI" id="CHEBI:22191"/>
        <dbReference type="ChEBI" id="CHEBI:30089"/>
        <dbReference type="ChEBI" id="CHEBI:30616"/>
        <dbReference type="ChEBI" id="CHEBI:456216"/>
        <dbReference type="EC" id="2.7.2.1"/>
    </reaction>
</comment>
<dbReference type="GO" id="GO:0006083">
    <property type="term" value="P:acetate metabolic process"/>
    <property type="evidence" value="ECO:0007669"/>
    <property type="project" value="TreeGrafter"/>
</dbReference>
<feature type="binding site" evidence="5">
    <location>
        <position position="14"/>
    </location>
    <ligand>
        <name>ATP</name>
        <dbReference type="ChEBI" id="CHEBI:30616"/>
    </ligand>
</feature>
<keyword evidence="5" id="KW-0963">Cytoplasm</keyword>
<evidence type="ECO:0000256" key="6">
    <source>
        <dbReference type="RuleBase" id="RU003835"/>
    </source>
</evidence>
<evidence type="ECO:0000256" key="2">
    <source>
        <dbReference type="ARBA" id="ARBA00022741"/>
    </source>
</evidence>
<protein>
    <recommendedName>
        <fullName evidence="5">Acetate kinase</fullName>
        <ecNumber evidence="5">2.7.2.1</ecNumber>
    </recommendedName>
    <alternativeName>
        <fullName evidence="5">Acetokinase</fullName>
    </alternativeName>
</protein>
<evidence type="ECO:0000256" key="5">
    <source>
        <dbReference type="HAMAP-Rule" id="MF_00020"/>
    </source>
</evidence>